<organism evidence="3 4">
    <name type="scientific">Colletotrichum zoysiae</name>
    <dbReference type="NCBI Taxonomy" id="1216348"/>
    <lineage>
        <taxon>Eukaryota</taxon>
        <taxon>Fungi</taxon>
        <taxon>Dikarya</taxon>
        <taxon>Ascomycota</taxon>
        <taxon>Pezizomycotina</taxon>
        <taxon>Sordariomycetes</taxon>
        <taxon>Hypocreomycetidae</taxon>
        <taxon>Glomerellales</taxon>
        <taxon>Glomerellaceae</taxon>
        <taxon>Colletotrichum</taxon>
        <taxon>Colletotrichum graminicola species complex</taxon>
    </lineage>
</organism>
<sequence length="81" mass="8851">MFSQKTFAILALAATFLPAALAWDCTLGCQYYQDGKWEYVSKQANIGDTIYILGGSTTIGANCVPASTSWHNAKIYSYSKN</sequence>
<keyword evidence="4" id="KW-1185">Reference proteome</keyword>
<evidence type="ECO:0000313" key="3">
    <source>
        <dbReference type="EMBL" id="KAK2022448.1"/>
    </source>
</evidence>
<dbReference type="Pfam" id="PF23364">
    <property type="entry name" value="MAX_effector"/>
    <property type="match status" value="1"/>
</dbReference>
<feature type="signal peptide" evidence="1">
    <location>
        <begin position="1"/>
        <end position="22"/>
    </location>
</feature>
<feature type="chain" id="PRO_5042200289" description="MAX effector domain-containing protein" evidence="1">
    <location>
        <begin position="23"/>
        <end position="81"/>
    </location>
</feature>
<reference evidence="3" key="1">
    <citation type="submission" date="2021-06" db="EMBL/GenBank/DDBJ databases">
        <title>Comparative genomics, transcriptomics and evolutionary studies reveal genomic signatures of adaptation to plant cell wall in hemibiotrophic fungi.</title>
        <authorList>
            <consortium name="DOE Joint Genome Institute"/>
            <person name="Baroncelli R."/>
            <person name="Diaz J.F."/>
            <person name="Benocci T."/>
            <person name="Peng M."/>
            <person name="Battaglia E."/>
            <person name="Haridas S."/>
            <person name="Andreopoulos W."/>
            <person name="Labutti K."/>
            <person name="Pangilinan J."/>
            <person name="Floch G.L."/>
            <person name="Makela M.R."/>
            <person name="Henrissat B."/>
            <person name="Grigoriev I.V."/>
            <person name="Crouch J.A."/>
            <person name="De Vries R.P."/>
            <person name="Sukno S.A."/>
            <person name="Thon M.R."/>
        </authorList>
    </citation>
    <scope>NUCLEOTIDE SEQUENCE</scope>
    <source>
        <strain evidence="3">MAFF235873</strain>
    </source>
</reference>
<protein>
    <recommendedName>
        <fullName evidence="2">MAX effector domain-containing protein</fullName>
    </recommendedName>
</protein>
<name>A0AAD9H5D9_9PEZI</name>
<evidence type="ECO:0000256" key="1">
    <source>
        <dbReference type="SAM" id="SignalP"/>
    </source>
</evidence>
<dbReference type="Proteomes" id="UP001232148">
    <property type="component" value="Unassembled WGS sequence"/>
</dbReference>
<feature type="domain" description="MAX effector" evidence="2">
    <location>
        <begin position="18"/>
        <end position="78"/>
    </location>
</feature>
<keyword evidence="1" id="KW-0732">Signal</keyword>
<dbReference type="EMBL" id="MU843042">
    <property type="protein sequence ID" value="KAK2022448.1"/>
    <property type="molecule type" value="Genomic_DNA"/>
</dbReference>
<evidence type="ECO:0000313" key="4">
    <source>
        <dbReference type="Proteomes" id="UP001232148"/>
    </source>
</evidence>
<comment type="caution">
    <text evidence="3">The sequence shown here is derived from an EMBL/GenBank/DDBJ whole genome shotgun (WGS) entry which is preliminary data.</text>
</comment>
<gene>
    <name evidence="3" type="ORF">LX32DRAFT_645507</name>
</gene>
<dbReference type="InterPro" id="IPR057100">
    <property type="entry name" value="MAX_effector"/>
</dbReference>
<accession>A0AAD9H5D9</accession>
<evidence type="ECO:0000259" key="2">
    <source>
        <dbReference type="Pfam" id="PF23364"/>
    </source>
</evidence>
<proteinExistence type="predicted"/>
<dbReference type="AlphaFoldDB" id="A0AAD9H5D9"/>